<keyword evidence="6 15" id="KW-0349">Heme</keyword>
<keyword evidence="7 15" id="KW-0479">Metal-binding</keyword>
<evidence type="ECO:0000256" key="10">
    <source>
        <dbReference type="ARBA" id="ARBA00023002"/>
    </source>
</evidence>
<dbReference type="GO" id="GO:0005789">
    <property type="term" value="C:endoplasmic reticulum membrane"/>
    <property type="evidence" value="ECO:0007669"/>
    <property type="project" value="UniProtKB-SubCell"/>
</dbReference>
<evidence type="ECO:0000313" key="16">
    <source>
        <dbReference type="EMBL" id="CAK1577961.1"/>
    </source>
</evidence>
<evidence type="ECO:0000256" key="5">
    <source>
        <dbReference type="ARBA" id="ARBA00012109"/>
    </source>
</evidence>
<evidence type="ECO:0000256" key="6">
    <source>
        <dbReference type="ARBA" id="ARBA00022617"/>
    </source>
</evidence>
<dbReference type="InterPro" id="IPR036396">
    <property type="entry name" value="Cyt_P450_sf"/>
</dbReference>
<dbReference type="EMBL" id="CAVLGL010000001">
    <property type="protein sequence ID" value="CAK1577961.1"/>
    <property type="molecule type" value="Genomic_DNA"/>
</dbReference>
<dbReference type="InterPro" id="IPR001128">
    <property type="entry name" value="Cyt_P450"/>
</dbReference>
<evidence type="ECO:0000256" key="14">
    <source>
        <dbReference type="ARBA" id="ARBA00047827"/>
    </source>
</evidence>
<dbReference type="GO" id="GO:0020037">
    <property type="term" value="F:heme binding"/>
    <property type="evidence" value="ECO:0007669"/>
    <property type="project" value="InterPro"/>
</dbReference>
<keyword evidence="13" id="KW-0472">Membrane</keyword>
<reference evidence="16 17" key="1">
    <citation type="submission" date="2023-11" db="EMBL/GenBank/DDBJ databases">
        <authorList>
            <person name="Hedman E."/>
            <person name="Englund M."/>
            <person name="Stromberg M."/>
            <person name="Nyberg Akerstrom W."/>
            <person name="Nylinder S."/>
            <person name="Jareborg N."/>
            <person name="Kallberg Y."/>
            <person name="Kronander E."/>
        </authorList>
    </citation>
    <scope>NUCLEOTIDE SEQUENCE [LARGE SCALE GENOMIC DNA]</scope>
</reference>
<dbReference type="Pfam" id="PF00067">
    <property type="entry name" value="p450"/>
    <property type="match status" value="1"/>
</dbReference>
<keyword evidence="17" id="KW-1185">Reference proteome</keyword>
<sequence length="225" mass="25465">MIGESIEKTKADSTPEKVSLELDNLLITAQVFIFFAAGFETSSLATSFTLHQLAFHPQIQKKVQKEIDNVLSKYDGKLCYDAIKEMKYLDCAFREGMRMFPSLGFLVRECAWKYTFPEINLRIDEGVIVIIPLQAMHNDPQYFENLNHFSPERFLPENVNSKTKYVYLPLGDGPRACIGEQSLAGLPVILSPYSVEPAPDTLRYPVVNPTSNIVQSIKDELLLLL</sequence>
<dbReference type="GO" id="GO:0005506">
    <property type="term" value="F:iron ion binding"/>
    <property type="evidence" value="ECO:0007669"/>
    <property type="project" value="InterPro"/>
</dbReference>
<dbReference type="PRINTS" id="PR00385">
    <property type="entry name" value="P450"/>
</dbReference>
<accession>A0AAV1K4A3</accession>
<dbReference type="SUPFAM" id="SSF48264">
    <property type="entry name" value="Cytochrome P450"/>
    <property type="match status" value="1"/>
</dbReference>
<dbReference type="PANTHER" id="PTHR24292:SF100">
    <property type="entry name" value="CYTOCHROME P450 6A16, ISOFORM B-RELATED"/>
    <property type="match status" value="1"/>
</dbReference>
<name>A0AAV1K4A3_9NEOP</name>
<feature type="binding site" description="axial binding residue" evidence="15">
    <location>
        <position position="177"/>
    </location>
    <ligand>
        <name>heme</name>
        <dbReference type="ChEBI" id="CHEBI:30413"/>
    </ligand>
    <ligandPart>
        <name>Fe</name>
        <dbReference type="ChEBI" id="CHEBI:18248"/>
    </ligandPart>
</feature>
<evidence type="ECO:0000313" key="17">
    <source>
        <dbReference type="Proteomes" id="UP001314205"/>
    </source>
</evidence>
<evidence type="ECO:0000256" key="12">
    <source>
        <dbReference type="ARBA" id="ARBA00023033"/>
    </source>
</evidence>
<evidence type="ECO:0000256" key="2">
    <source>
        <dbReference type="ARBA" id="ARBA00004174"/>
    </source>
</evidence>
<dbReference type="PRINTS" id="PR00463">
    <property type="entry name" value="EP450I"/>
</dbReference>
<gene>
    <name evidence="16" type="ORF">PARMNEM_LOCUS117</name>
</gene>
<keyword evidence="10" id="KW-0560">Oxidoreductase</keyword>
<keyword evidence="8" id="KW-0256">Endoplasmic reticulum</keyword>
<keyword evidence="12" id="KW-0503">Monooxygenase</keyword>
<dbReference type="AlphaFoldDB" id="A0AAV1K4A3"/>
<evidence type="ECO:0000256" key="11">
    <source>
        <dbReference type="ARBA" id="ARBA00023004"/>
    </source>
</evidence>
<comment type="catalytic activity">
    <reaction evidence="14">
        <text>an organic molecule + reduced [NADPH--hemoprotein reductase] + O2 = an alcohol + oxidized [NADPH--hemoprotein reductase] + H2O + H(+)</text>
        <dbReference type="Rhea" id="RHEA:17149"/>
        <dbReference type="Rhea" id="RHEA-COMP:11964"/>
        <dbReference type="Rhea" id="RHEA-COMP:11965"/>
        <dbReference type="ChEBI" id="CHEBI:15377"/>
        <dbReference type="ChEBI" id="CHEBI:15378"/>
        <dbReference type="ChEBI" id="CHEBI:15379"/>
        <dbReference type="ChEBI" id="CHEBI:30879"/>
        <dbReference type="ChEBI" id="CHEBI:57618"/>
        <dbReference type="ChEBI" id="CHEBI:58210"/>
        <dbReference type="ChEBI" id="CHEBI:142491"/>
        <dbReference type="EC" id="1.14.14.1"/>
    </reaction>
</comment>
<keyword evidence="9" id="KW-0492">Microsome</keyword>
<organism evidence="16 17">
    <name type="scientific">Parnassius mnemosyne</name>
    <name type="common">clouded apollo</name>
    <dbReference type="NCBI Taxonomy" id="213953"/>
    <lineage>
        <taxon>Eukaryota</taxon>
        <taxon>Metazoa</taxon>
        <taxon>Ecdysozoa</taxon>
        <taxon>Arthropoda</taxon>
        <taxon>Hexapoda</taxon>
        <taxon>Insecta</taxon>
        <taxon>Pterygota</taxon>
        <taxon>Neoptera</taxon>
        <taxon>Endopterygota</taxon>
        <taxon>Lepidoptera</taxon>
        <taxon>Glossata</taxon>
        <taxon>Ditrysia</taxon>
        <taxon>Papilionoidea</taxon>
        <taxon>Papilionidae</taxon>
        <taxon>Parnassiinae</taxon>
        <taxon>Parnassini</taxon>
        <taxon>Parnassius</taxon>
        <taxon>Driopa</taxon>
    </lineage>
</organism>
<dbReference type="InterPro" id="IPR050476">
    <property type="entry name" value="Insect_CytP450_Detox"/>
</dbReference>
<evidence type="ECO:0000256" key="4">
    <source>
        <dbReference type="ARBA" id="ARBA00010617"/>
    </source>
</evidence>
<dbReference type="EC" id="1.14.14.1" evidence="5"/>
<evidence type="ECO:0000256" key="7">
    <source>
        <dbReference type="ARBA" id="ARBA00022723"/>
    </source>
</evidence>
<keyword evidence="11 15" id="KW-0408">Iron</keyword>
<evidence type="ECO:0000256" key="13">
    <source>
        <dbReference type="ARBA" id="ARBA00023136"/>
    </source>
</evidence>
<evidence type="ECO:0000256" key="3">
    <source>
        <dbReference type="ARBA" id="ARBA00004406"/>
    </source>
</evidence>
<proteinExistence type="inferred from homology"/>
<dbReference type="Proteomes" id="UP001314205">
    <property type="component" value="Unassembled WGS sequence"/>
</dbReference>
<evidence type="ECO:0000256" key="15">
    <source>
        <dbReference type="PIRSR" id="PIRSR602401-1"/>
    </source>
</evidence>
<comment type="cofactor">
    <cofactor evidence="1 15">
        <name>heme</name>
        <dbReference type="ChEBI" id="CHEBI:30413"/>
    </cofactor>
</comment>
<comment type="similarity">
    <text evidence="4">Belongs to the cytochrome P450 family.</text>
</comment>
<comment type="subcellular location">
    <subcellularLocation>
        <location evidence="3">Endoplasmic reticulum membrane</location>
        <topology evidence="3">Peripheral membrane protein</topology>
    </subcellularLocation>
    <subcellularLocation>
        <location evidence="2">Microsome membrane</location>
        <topology evidence="2">Peripheral membrane protein</topology>
    </subcellularLocation>
</comment>
<dbReference type="Gene3D" id="1.10.630.10">
    <property type="entry name" value="Cytochrome P450"/>
    <property type="match status" value="1"/>
</dbReference>
<evidence type="ECO:0000256" key="8">
    <source>
        <dbReference type="ARBA" id="ARBA00022824"/>
    </source>
</evidence>
<evidence type="ECO:0000256" key="1">
    <source>
        <dbReference type="ARBA" id="ARBA00001971"/>
    </source>
</evidence>
<protein>
    <recommendedName>
        <fullName evidence="5">unspecific monooxygenase</fullName>
        <ecNumber evidence="5">1.14.14.1</ecNumber>
    </recommendedName>
</protein>
<evidence type="ECO:0000256" key="9">
    <source>
        <dbReference type="ARBA" id="ARBA00022848"/>
    </source>
</evidence>
<comment type="caution">
    <text evidence="16">The sequence shown here is derived from an EMBL/GenBank/DDBJ whole genome shotgun (WGS) entry which is preliminary data.</text>
</comment>
<dbReference type="GO" id="GO:0016712">
    <property type="term" value="F:oxidoreductase activity, acting on paired donors, with incorporation or reduction of molecular oxygen, reduced flavin or flavoprotein as one donor, and incorporation of one atom of oxygen"/>
    <property type="evidence" value="ECO:0007669"/>
    <property type="project" value="UniProtKB-EC"/>
</dbReference>
<dbReference type="InterPro" id="IPR002401">
    <property type="entry name" value="Cyt_P450_E_grp-I"/>
</dbReference>
<dbReference type="PANTHER" id="PTHR24292">
    <property type="entry name" value="CYTOCHROME P450"/>
    <property type="match status" value="1"/>
</dbReference>